<reference evidence="2" key="1">
    <citation type="submission" date="2021-10" db="EMBL/GenBank/DDBJ databases">
        <authorList>
            <person name="Dean J.D."/>
            <person name="Kim M.K."/>
            <person name="Newey C.N."/>
            <person name="Stoker T.S."/>
            <person name="Thompson D.W."/>
            <person name="Grose J.H."/>
        </authorList>
    </citation>
    <scope>NUCLEOTIDE SEQUENCE</scope>
    <source>
        <strain evidence="2">BT178</strain>
    </source>
</reference>
<evidence type="ECO:0000313" key="2">
    <source>
        <dbReference type="EMBL" id="MCB2410100.1"/>
    </source>
</evidence>
<sequence>MITLKYAVLATGLLSLAACQSSPTAETAATPAVTESAAPAISGKTYGAAITAAGARPISELREVLGTQDSAQVKLVGTAAEVCQAKGCWLTMTTAEGKPMRVRFKDYAFFVPKDISGKTIVVNGWAHRETVPVEDLQHYAKDAGKSAKDVAAITQPEEQLNFEADGVLVQE</sequence>
<name>A0ABS8AWC3_9BACT</name>
<keyword evidence="3" id="KW-1185">Reference proteome</keyword>
<feature type="chain" id="PRO_5045797274" evidence="1">
    <location>
        <begin position="29"/>
        <end position="171"/>
    </location>
</feature>
<accession>A0ABS8AWC3</accession>
<evidence type="ECO:0000313" key="3">
    <source>
        <dbReference type="Proteomes" id="UP001165296"/>
    </source>
</evidence>
<comment type="caution">
    <text evidence="2">The sequence shown here is derived from an EMBL/GenBank/DDBJ whole genome shotgun (WGS) entry which is preliminary data.</text>
</comment>
<evidence type="ECO:0000256" key="1">
    <source>
        <dbReference type="SAM" id="SignalP"/>
    </source>
</evidence>
<dbReference type="PROSITE" id="PS51257">
    <property type="entry name" value="PROKAR_LIPOPROTEIN"/>
    <property type="match status" value="1"/>
</dbReference>
<gene>
    <name evidence="2" type="ORF">LGH74_19070</name>
</gene>
<dbReference type="InterPro" id="IPR032577">
    <property type="entry name" value="DUF4920"/>
</dbReference>
<feature type="signal peptide" evidence="1">
    <location>
        <begin position="1"/>
        <end position="28"/>
    </location>
</feature>
<dbReference type="EMBL" id="JAJADR010000006">
    <property type="protein sequence ID" value="MCB2410100.1"/>
    <property type="molecule type" value="Genomic_DNA"/>
</dbReference>
<proteinExistence type="predicted"/>
<dbReference type="Pfam" id="PF16267">
    <property type="entry name" value="DUF4920"/>
    <property type="match status" value="1"/>
</dbReference>
<protein>
    <submittedName>
        <fullName evidence="2">DUF4920 domain-containing protein</fullName>
    </submittedName>
</protein>
<dbReference type="Proteomes" id="UP001165296">
    <property type="component" value="Unassembled WGS sequence"/>
</dbReference>
<keyword evidence="1" id="KW-0732">Signal</keyword>
<dbReference type="RefSeq" id="WP_226178080.1">
    <property type="nucleotide sequence ID" value="NZ_JAJADR010000006.1"/>
</dbReference>
<organism evidence="2 3">
    <name type="scientific">Hymenobacter lucidus</name>
    <dbReference type="NCBI Taxonomy" id="2880930"/>
    <lineage>
        <taxon>Bacteria</taxon>
        <taxon>Pseudomonadati</taxon>
        <taxon>Bacteroidota</taxon>
        <taxon>Cytophagia</taxon>
        <taxon>Cytophagales</taxon>
        <taxon>Hymenobacteraceae</taxon>
        <taxon>Hymenobacter</taxon>
    </lineage>
</organism>